<dbReference type="InterPro" id="IPR003661">
    <property type="entry name" value="HisK_dim/P_dom"/>
</dbReference>
<dbReference type="InterPro" id="IPR003594">
    <property type="entry name" value="HATPase_dom"/>
</dbReference>
<accession>A0A7Y8GYY9</accession>
<dbReference type="PROSITE" id="PS50110">
    <property type="entry name" value="RESPONSE_REGULATORY"/>
    <property type="match status" value="1"/>
</dbReference>
<feature type="domain" description="Histidine kinase" evidence="11">
    <location>
        <begin position="159"/>
        <end position="393"/>
    </location>
</feature>
<dbReference type="InterPro" id="IPR004358">
    <property type="entry name" value="Sig_transdc_His_kin-like_C"/>
</dbReference>
<keyword evidence="6" id="KW-0812">Transmembrane</keyword>
<dbReference type="InterPro" id="IPR001789">
    <property type="entry name" value="Sig_transdc_resp-reg_receiver"/>
</dbReference>
<dbReference type="EMBL" id="VYGV01000016">
    <property type="protein sequence ID" value="NWF47451.1"/>
    <property type="molecule type" value="Genomic_DNA"/>
</dbReference>
<evidence type="ECO:0000313" key="13">
    <source>
        <dbReference type="EMBL" id="NWF47451.1"/>
    </source>
</evidence>
<dbReference type="PANTHER" id="PTHR45436:SF5">
    <property type="entry name" value="SENSOR HISTIDINE KINASE TRCS"/>
    <property type="match status" value="1"/>
</dbReference>
<evidence type="ECO:0000256" key="4">
    <source>
        <dbReference type="ARBA" id="ARBA00022553"/>
    </source>
</evidence>
<dbReference type="Gene3D" id="1.10.287.130">
    <property type="match status" value="1"/>
</dbReference>
<evidence type="ECO:0000256" key="10">
    <source>
        <dbReference type="PROSITE-ProRule" id="PRU00169"/>
    </source>
</evidence>
<evidence type="ECO:0000256" key="6">
    <source>
        <dbReference type="ARBA" id="ARBA00022692"/>
    </source>
</evidence>
<sequence length="401" mass="43016">MNTVQAVSSTDAGSAHAVLMVDDEPQACKWFARLYGDEFVVWTAGGVDEALALLAARGGQVAVLLTDYSMPGRNGVELLGEVRRLYGHIARLLVSACADKDVAMAAVNQGQVEKILEKPLDEAATRQALRDALAGAQRRALDRALIDQRAATLRETLGFLAHEVTTPLATVRGYLTAMRERHRDAPEGDGGMAFIEQNKPGDVLFMLEAAQRRADYAQSLVSTFVQTARDAYRSDAPVSLRASDLVGAVRDEYPFEAGEAGWLCCDLSADFNLPGRRDLLYLVLCTLVKNALLALRSALPDDPRVHIGLGRAALAPGLPEQAVIRVSDTGPGIAPHVLQRLTHEPVTTRAEAGGSGMGLVFCRRVMNSLGGAVHVQSQPGQGATVTLFFPCPEQTRALEPL</sequence>
<evidence type="ECO:0000256" key="5">
    <source>
        <dbReference type="ARBA" id="ARBA00022679"/>
    </source>
</evidence>
<keyword evidence="5" id="KW-0808">Transferase</keyword>
<reference evidence="13 14" key="1">
    <citation type="submission" date="2019-09" db="EMBL/GenBank/DDBJ databases">
        <title>Hydrogenophaga aromatica sp. nov., isolated from a para-xylene-degrading enrichment culture.</title>
        <authorList>
            <person name="Tancsics A."/>
            <person name="Banerjee S."/>
        </authorList>
    </citation>
    <scope>NUCLEOTIDE SEQUENCE [LARGE SCALE GENOMIC DNA]</scope>
    <source>
        <strain evidence="13 14">D2P1</strain>
    </source>
</reference>
<dbReference type="Pfam" id="PF00072">
    <property type="entry name" value="Response_reg"/>
    <property type="match status" value="1"/>
</dbReference>
<comment type="subcellular location">
    <subcellularLocation>
        <location evidence="2">Membrane</location>
    </subcellularLocation>
</comment>
<dbReference type="SUPFAM" id="SSF47384">
    <property type="entry name" value="Homodimeric domain of signal transducing histidine kinase"/>
    <property type="match status" value="1"/>
</dbReference>
<evidence type="ECO:0000256" key="2">
    <source>
        <dbReference type="ARBA" id="ARBA00004370"/>
    </source>
</evidence>
<dbReference type="Proteomes" id="UP000545507">
    <property type="component" value="Unassembled WGS sequence"/>
</dbReference>
<dbReference type="CDD" id="cd00082">
    <property type="entry name" value="HisKA"/>
    <property type="match status" value="1"/>
</dbReference>
<name>A0A7Y8GYY9_9BURK</name>
<dbReference type="PANTHER" id="PTHR45436">
    <property type="entry name" value="SENSOR HISTIDINE KINASE YKOH"/>
    <property type="match status" value="1"/>
</dbReference>
<keyword evidence="7 13" id="KW-0418">Kinase</keyword>
<dbReference type="SMART" id="SM00387">
    <property type="entry name" value="HATPase_c"/>
    <property type="match status" value="1"/>
</dbReference>
<dbReference type="GO" id="GO:0016020">
    <property type="term" value="C:membrane"/>
    <property type="evidence" value="ECO:0007669"/>
    <property type="project" value="UniProtKB-SubCell"/>
</dbReference>
<feature type="domain" description="Response regulatory" evidence="12">
    <location>
        <begin position="17"/>
        <end position="133"/>
    </location>
</feature>
<evidence type="ECO:0000256" key="7">
    <source>
        <dbReference type="ARBA" id="ARBA00022777"/>
    </source>
</evidence>
<dbReference type="Pfam" id="PF02518">
    <property type="entry name" value="HATPase_c"/>
    <property type="match status" value="1"/>
</dbReference>
<keyword evidence="4 10" id="KW-0597">Phosphoprotein</keyword>
<dbReference type="EC" id="2.7.13.3" evidence="3"/>
<evidence type="ECO:0000256" key="9">
    <source>
        <dbReference type="ARBA" id="ARBA00023136"/>
    </source>
</evidence>
<dbReference type="InterPro" id="IPR036890">
    <property type="entry name" value="HATPase_C_sf"/>
</dbReference>
<dbReference type="SUPFAM" id="SSF55874">
    <property type="entry name" value="ATPase domain of HSP90 chaperone/DNA topoisomerase II/histidine kinase"/>
    <property type="match status" value="1"/>
</dbReference>
<evidence type="ECO:0000259" key="12">
    <source>
        <dbReference type="PROSITE" id="PS50110"/>
    </source>
</evidence>
<dbReference type="InterPro" id="IPR011006">
    <property type="entry name" value="CheY-like_superfamily"/>
</dbReference>
<dbReference type="RefSeq" id="WP_177137324.1">
    <property type="nucleotide sequence ID" value="NZ_VYGV01000016.1"/>
</dbReference>
<evidence type="ECO:0000256" key="1">
    <source>
        <dbReference type="ARBA" id="ARBA00000085"/>
    </source>
</evidence>
<comment type="caution">
    <text evidence="13">The sequence shown here is derived from an EMBL/GenBank/DDBJ whole genome shotgun (WGS) entry which is preliminary data.</text>
</comment>
<dbReference type="GO" id="GO:0000155">
    <property type="term" value="F:phosphorelay sensor kinase activity"/>
    <property type="evidence" value="ECO:0007669"/>
    <property type="project" value="InterPro"/>
</dbReference>
<protein>
    <recommendedName>
        <fullName evidence="3">histidine kinase</fullName>
        <ecNumber evidence="3">2.7.13.3</ecNumber>
    </recommendedName>
</protein>
<evidence type="ECO:0000313" key="14">
    <source>
        <dbReference type="Proteomes" id="UP000545507"/>
    </source>
</evidence>
<dbReference type="PRINTS" id="PR00344">
    <property type="entry name" value="BCTRLSENSOR"/>
</dbReference>
<dbReference type="Gene3D" id="3.30.565.10">
    <property type="entry name" value="Histidine kinase-like ATPase, C-terminal domain"/>
    <property type="match status" value="1"/>
</dbReference>
<evidence type="ECO:0000256" key="3">
    <source>
        <dbReference type="ARBA" id="ARBA00012438"/>
    </source>
</evidence>
<dbReference type="PROSITE" id="PS50109">
    <property type="entry name" value="HIS_KIN"/>
    <property type="match status" value="1"/>
</dbReference>
<dbReference type="InterPro" id="IPR036097">
    <property type="entry name" value="HisK_dim/P_sf"/>
</dbReference>
<dbReference type="Gene3D" id="3.40.50.2300">
    <property type="match status" value="1"/>
</dbReference>
<gene>
    <name evidence="13" type="ORF">F3K02_19680</name>
</gene>
<feature type="modified residue" description="4-aspartylphosphate" evidence="10">
    <location>
        <position position="67"/>
    </location>
</feature>
<dbReference type="InterPro" id="IPR005467">
    <property type="entry name" value="His_kinase_dom"/>
</dbReference>
<organism evidence="13 14">
    <name type="scientific">Hydrogenophaga aromaticivorans</name>
    <dbReference type="NCBI Taxonomy" id="2610898"/>
    <lineage>
        <taxon>Bacteria</taxon>
        <taxon>Pseudomonadati</taxon>
        <taxon>Pseudomonadota</taxon>
        <taxon>Betaproteobacteria</taxon>
        <taxon>Burkholderiales</taxon>
        <taxon>Comamonadaceae</taxon>
        <taxon>Hydrogenophaga</taxon>
    </lineage>
</organism>
<keyword evidence="14" id="KW-1185">Reference proteome</keyword>
<dbReference type="SUPFAM" id="SSF52172">
    <property type="entry name" value="CheY-like"/>
    <property type="match status" value="1"/>
</dbReference>
<keyword evidence="8" id="KW-1133">Transmembrane helix</keyword>
<keyword evidence="9" id="KW-0472">Membrane</keyword>
<dbReference type="AlphaFoldDB" id="A0A7Y8GYY9"/>
<evidence type="ECO:0000256" key="8">
    <source>
        <dbReference type="ARBA" id="ARBA00022989"/>
    </source>
</evidence>
<proteinExistence type="predicted"/>
<comment type="catalytic activity">
    <reaction evidence="1">
        <text>ATP + protein L-histidine = ADP + protein N-phospho-L-histidine.</text>
        <dbReference type="EC" id="2.7.13.3"/>
    </reaction>
</comment>
<evidence type="ECO:0000259" key="11">
    <source>
        <dbReference type="PROSITE" id="PS50109"/>
    </source>
</evidence>
<dbReference type="InterPro" id="IPR050428">
    <property type="entry name" value="TCS_sensor_his_kinase"/>
</dbReference>
<dbReference type="SMART" id="SM00448">
    <property type="entry name" value="REC"/>
    <property type="match status" value="1"/>
</dbReference>